<accession>A0A1T5JFI3</accession>
<keyword evidence="4" id="KW-1185">Reference proteome</keyword>
<sequence length="399" mass="43345">MKAQSHAVPSRKPSSSIVGLAAAAVGGVAALASIASVVAVGAVARMVVTPAKQRQRDTEVLSLNRRRKTITLRATPDTILPGRYGMWFGQPERYLKLGPVLWRDRTSVTRRLESDEIGLPLHGRATFSGWYYQHPRELGLESESVRIETPIGAAPAWLVPAENPRDTWVILVHGRGVGRGEPVRAVPVLRDAGFTTLNVSYRNDGDAPRSADGRYGLGATEWEDVDAAIDYALAAGARDVILMGWSMGGAISLQVALQGRNREAVRGIILESPVTDWNRVLVFQAEAESIPPIVRHGALAALGNPWGRRLTGLDAPLDLPSLDIVARSSELSVPILILHSDDDGFVPSSGSHALADARPDLVTLDIFQVARHTKLWNYDPDRWNRSIAGWLDKNFPRGA</sequence>
<dbReference type="EMBL" id="FUZP01000001">
    <property type="protein sequence ID" value="SKC50210.1"/>
    <property type="molecule type" value="Genomic_DNA"/>
</dbReference>
<protein>
    <submittedName>
        <fullName evidence="3">Lysophospholipase, alpha-beta hydrolase superfamily</fullName>
    </submittedName>
</protein>
<keyword evidence="1" id="KW-0472">Membrane</keyword>
<dbReference type="SUPFAM" id="SSF53474">
    <property type="entry name" value="alpha/beta-Hydrolases"/>
    <property type="match status" value="1"/>
</dbReference>
<dbReference type="Proteomes" id="UP000190857">
    <property type="component" value="Unassembled WGS sequence"/>
</dbReference>
<evidence type="ECO:0000313" key="4">
    <source>
        <dbReference type="Proteomes" id="UP000190857"/>
    </source>
</evidence>
<dbReference type="STRING" id="123320.SAMN06309945_1497"/>
<dbReference type="GO" id="GO:0016787">
    <property type="term" value="F:hydrolase activity"/>
    <property type="evidence" value="ECO:0007669"/>
    <property type="project" value="UniProtKB-KW"/>
</dbReference>
<feature type="domain" description="AB hydrolase-1" evidence="2">
    <location>
        <begin position="169"/>
        <end position="382"/>
    </location>
</feature>
<organism evidence="3 4">
    <name type="scientific">Okibacterium fritillariae</name>
    <dbReference type="NCBI Taxonomy" id="123320"/>
    <lineage>
        <taxon>Bacteria</taxon>
        <taxon>Bacillati</taxon>
        <taxon>Actinomycetota</taxon>
        <taxon>Actinomycetes</taxon>
        <taxon>Micrococcales</taxon>
        <taxon>Microbacteriaceae</taxon>
        <taxon>Okibacterium</taxon>
    </lineage>
</organism>
<keyword evidence="1" id="KW-1133">Transmembrane helix</keyword>
<dbReference type="PANTHER" id="PTHR12277:SF79">
    <property type="entry name" value="XAA-PRO DIPEPTIDYL-PEPTIDASE-RELATED"/>
    <property type="match status" value="1"/>
</dbReference>
<dbReference type="RefSeq" id="WP_079727519.1">
    <property type="nucleotide sequence ID" value="NZ_FUZP01000001.1"/>
</dbReference>
<dbReference type="Gene3D" id="3.40.50.1820">
    <property type="entry name" value="alpha/beta hydrolase"/>
    <property type="match status" value="1"/>
</dbReference>
<proteinExistence type="predicted"/>
<dbReference type="PANTHER" id="PTHR12277">
    <property type="entry name" value="ALPHA/BETA HYDROLASE DOMAIN-CONTAINING PROTEIN"/>
    <property type="match status" value="1"/>
</dbReference>
<gene>
    <name evidence="3" type="ORF">SAMN06309945_1497</name>
</gene>
<reference evidence="3 4" key="1">
    <citation type="submission" date="2017-02" db="EMBL/GenBank/DDBJ databases">
        <authorList>
            <person name="Peterson S.W."/>
        </authorList>
    </citation>
    <scope>NUCLEOTIDE SEQUENCE [LARGE SCALE GENOMIC DNA]</scope>
    <source>
        <strain evidence="3 4">VKM Ac-2059</strain>
    </source>
</reference>
<evidence type="ECO:0000259" key="2">
    <source>
        <dbReference type="Pfam" id="PF12697"/>
    </source>
</evidence>
<dbReference type="InterPro" id="IPR029058">
    <property type="entry name" value="AB_hydrolase_fold"/>
</dbReference>
<evidence type="ECO:0000313" key="3">
    <source>
        <dbReference type="EMBL" id="SKC50210.1"/>
    </source>
</evidence>
<keyword evidence="1" id="KW-0812">Transmembrane</keyword>
<name>A0A1T5JFI3_9MICO</name>
<evidence type="ECO:0000256" key="1">
    <source>
        <dbReference type="SAM" id="Phobius"/>
    </source>
</evidence>
<dbReference type="AlphaFoldDB" id="A0A1T5JFI3"/>
<keyword evidence="3" id="KW-0378">Hydrolase</keyword>
<feature type="transmembrane region" description="Helical" evidence="1">
    <location>
        <begin position="20"/>
        <end position="48"/>
    </location>
</feature>
<dbReference type="Pfam" id="PF12697">
    <property type="entry name" value="Abhydrolase_6"/>
    <property type="match status" value="1"/>
</dbReference>
<dbReference type="InterPro" id="IPR000073">
    <property type="entry name" value="AB_hydrolase_1"/>
</dbReference>